<organism evidence="1 2">
    <name type="scientific">Dichomitus squalens</name>
    <dbReference type="NCBI Taxonomy" id="114155"/>
    <lineage>
        <taxon>Eukaryota</taxon>
        <taxon>Fungi</taxon>
        <taxon>Dikarya</taxon>
        <taxon>Basidiomycota</taxon>
        <taxon>Agaricomycotina</taxon>
        <taxon>Agaricomycetes</taxon>
        <taxon>Polyporales</taxon>
        <taxon>Polyporaceae</taxon>
        <taxon>Dichomitus</taxon>
    </lineage>
</organism>
<dbReference type="AlphaFoldDB" id="A0A4Q9Q4Z4"/>
<dbReference type="Proteomes" id="UP000292082">
    <property type="component" value="Unassembled WGS sequence"/>
</dbReference>
<gene>
    <name evidence="1" type="ORF">BD310DRAFT_918437</name>
</gene>
<sequence>MLHLLRPSGGAWGRTAVSSGEGLLNRRLDASPSGAVRNLSSHCHRMGWEGALPFWSLHHHKEALSPFQSLTARQSMGEKLVAIRGRC</sequence>
<protein>
    <submittedName>
        <fullName evidence="1">Uncharacterized protein</fullName>
    </submittedName>
</protein>
<proteinExistence type="predicted"/>
<name>A0A4Q9Q4Z4_9APHY</name>
<evidence type="ECO:0000313" key="1">
    <source>
        <dbReference type="EMBL" id="TBU62453.1"/>
    </source>
</evidence>
<evidence type="ECO:0000313" key="2">
    <source>
        <dbReference type="Proteomes" id="UP000292082"/>
    </source>
</evidence>
<keyword evidence="2" id="KW-1185">Reference proteome</keyword>
<reference evidence="1 2" key="1">
    <citation type="submission" date="2019-01" db="EMBL/GenBank/DDBJ databases">
        <title>Draft genome sequences of three monokaryotic isolates of the white-rot basidiomycete fungus Dichomitus squalens.</title>
        <authorList>
            <consortium name="DOE Joint Genome Institute"/>
            <person name="Lopez S.C."/>
            <person name="Andreopoulos B."/>
            <person name="Pangilinan J."/>
            <person name="Lipzen A."/>
            <person name="Riley R."/>
            <person name="Ahrendt S."/>
            <person name="Ng V."/>
            <person name="Barry K."/>
            <person name="Daum C."/>
            <person name="Grigoriev I.V."/>
            <person name="Hilden K.S."/>
            <person name="Makela M.R."/>
            <person name="de Vries R.P."/>
        </authorList>
    </citation>
    <scope>NUCLEOTIDE SEQUENCE [LARGE SCALE GENOMIC DNA]</scope>
    <source>
        <strain evidence="1 2">CBS 464.89</strain>
    </source>
</reference>
<dbReference type="EMBL" id="ML145093">
    <property type="protein sequence ID" value="TBU62453.1"/>
    <property type="molecule type" value="Genomic_DNA"/>
</dbReference>
<accession>A0A4Q9Q4Z4</accession>